<evidence type="ECO:0000256" key="2">
    <source>
        <dbReference type="ARBA" id="ARBA00022801"/>
    </source>
</evidence>
<dbReference type="SUPFAM" id="SSF56300">
    <property type="entry name" value="Metallo-dependent phosphatases"/>
    <property type="match status" value="1"/>
</dbReference>
<name>A0A3M7T9X7_BRAPC</name>
<keyword evidence="1" id="KW-0732">Signal</keyword>
<dbReference type="STRING" id="10195.A0A3M7T9X7"/>
<evidence type="ECO:0000256" key="1">
    <source>
        <dbReference type="ARBA" id="ARBA00022729"/>
    </source>
</evidence>
<proteinExistence type="predicted"/>
<accession>A0A3M7T9X7</accession>
<comment type="caution">
    <text evidence="4">The sequence shown here is derived from an EMBL/GenBank/DDBJ whole genome shotgun (WGS) entry which is preliminary data.</text>
</comment>
<protein>
    <submittedName>
        <fullName evidence="4">Tartrate-resistant acid phosphatase type 5</fullName>
    </submittedName>
</protein>
<dbReference type="InterPro" id="IPR029052">
    <property type="entry name" value="Metallo-depent_PP-like"/>
</dbReference>
<dbReference type="Pfam" id="PF00149">
    <property type="entry name" value="Metallophos"/>
    <property type="match status" value="1"/>
</dbReference>
<sequence>MFESKESIRLEINGSSVNFFMIADQGGSPNPPFYTPITKYVSNLMAELSTSHNTHFQFALGDNFYDDGVTSVNDTRFKDTFEDIYNSSNLVNTPWFFCLGNHDYGKRKKGNPLAQIDYTYLSKRWILPSFLYDIEIFLNSELLIKAVVIDTQKICIVGTEDDKQDYLENVIKKIEESSKTSAHYFMVMGHYHVWSIGKRGPNECMFEKLRPIFHKYDVDGYFCGHEHSMEHFTDTFFNKTVEYVVSGTGAKVRDKIMNRDKVSSDKIKFFWETNEEHFDDCEKCSGALVLAQADRNKMTFKMIDTNRTEIYGFEIKSRKSRK</sequence>
<dbReference type="EMBL" id="REGN01000062">
    <property type="protein sequence ID" value="RNA44717.1"/>
    <property type="molecule type" value="Genomic_DNA"/>
</dbReference>
<dbReference type="GO" id="GO:0016787">
    <property type="term" value="F:hydrolase activity"/>
    <property type="evidence" value="ECO:0007669"/>
    <property type="project" value="UniProtKB-KW"/>
</dbReference>
<dbReference type="PANTHER" id="PTHR10161">
    <property type="entry name" value="TARTRATE-RESISTANT ACID PHOSPHATASE TYPE 5"/>
    <property type="match status" value="1"/>
</dbReference>
<feature type="domain" description="Calcineurin-like phosphoesterase" evidence="3">
    <location>
        <begin position="45"/>
        <end position="228"/>
    </location>
</feature>
<evidence type="ECO:0000313" key="5">
    <source>
        <dbReference type="Proteomes" id="UP000276133"/>
    </source>
</evidence>
<reference evidence="4 5" key="1">
    <citation type="journal article" date="2018" name="Sci. Rep.">
        <title>Genomic signatures of local adaptation to the degree of environmental predictability in rotifers.</title>
        <authorList>
            <person name="Franch-Gras L."/>
            <person name="Hahn C."/>
            <person name="Garcia-Roger E.M."/>
            <person name="Carmona M.J."/>
            <person name="Serra M."/>
            <person name="Gomez A."/>
        </authorList>
    </citation>
    <scope>NUCLEOTIDE SEQUENCE [LARGE SCALE GENOMIC DNA]</scope>
    <source>
        <strain evidence="4">HYR1</strain>
    </source>
</reference>
<dbReference type="OrthoDB" id="411211at2759"/>
<dbReference type="InterPro" id="IPR004843">
    <property type="entry name" value="Calcineurin-like_PHP"/>
</dbReference>
<dbReference type="InterPro" id="IPR051558">
    <property type="entry name" value="Metallophosphoesterase_PAP"/>
</dbReference>
<evidence type="ECO:0000259" key="3">
    <source>
        <dbReference type="Pfam" id="PF00149"/>
    </source>
</evidence>
<dbReference type="PANTHER" id="PTHR10161:SF14">
    <property type="entry name" value="TARTRATE-RESISTANT ACID PHOSPHATASE TYPE 5"/>
    <property type="match status" value="1"/>
</dbReference>
<dbReference type="AlphaFoldDB" id="A0A3M7T9X7"/>
<dbReference type="Proteomes" id="UP000276133">
    <property type="component" value="Unassembled WGS sequence"/>
</dbReference>
<organism evidence="4 5">
    <name type="scientific">Brachionus plicatilis</name>
    <name type="common">Marine rotifer</name>
    <name type="synonym">Brachionus muelleri</name>
    <dbReference type="NCBI Taxonomy" id="10195"/>
    <lineage>
        <taxon>Eukaryota</taxon>
        <taxon>Metazoa</taxon>
        <taxon>Spiralia</taxon>
        <taxon>Gnathifera</taxon>
        <taxon>Rotifera</taxon>
        <taxon>Eurotatoria</taxon>
        <taxon>Monogononta</taxon>
        <taxon>Pseudotrocha</taxon>
        <taxon>Ploima</taxon>
        <taxon>Brachionidae</taxon>
        <taxon>Brachionus</taxon>
    </lineage>
</organism>
<dbReference type="Gene3D" id="3.60.21.10">
    <property type="match status" value="1"/>
</dbReference>
<keyword evidence="2" id="KW-0378">Hydrolase</keyword>
<gene>
    <name evidence="4" type="ORF">BpHYR1_028670</name>
</gene>
<keyword evidence="5" id="KW-1185">Reference proteome</keyword>
<evidence type="ECO:0000313" key="4">
    <source>
        <dbReference type="EMBL" id="RNA44717.1"/>
    </source>
</evidence>